<keyword evidence="4 6" id="KW-0808">Transferase</keyword>
<comment type="function">
    <text evidence="6">Methylates ribosomal protein L11.</text>
</comment>
<keyword evidence="8" id="KW-1185">Reference proteome</keyword>
<dbReference type="AlphaFoldDB" id="A0A0L8VAA7"/>
<dbReference type="PANTHER" id="PTHR43648:SF1">
    <property type="entry name" value="ELECTRON TRANSFER FLAVOPROTEIN BETA SUBUNIT LYSINE METHYLTRANSFERASE"/>
    <property type="match status" value="1"/>
</dbReference>
<proteinExistence type="inferred from homology"/>
<dbReference type="InterPro" id="IPR029063">
    <property type="entry name" value="SAM-dependent_MTases_sf"/>
</dbReference>
<evidence type="ECO:0000256" key="4">
    <source>
        <dbReference type="ARBA" id="ARBA00022679"/>
    </source>
</evidence>
<dbReference type="CDD" id="cd02440">
    <property type="entry name" value="AdoMet_MTases"/>
    <property type="match status" value="1"/>
</dbReference>
<dbReference type="GO" id="GO:0016279">
    <property type="term" value="F:protein-lysine N-methyltransferase activity"/>
    <property type="evidence" value="ECO:0007669"/>
    <property type="project" value="RHEA"/>
</dbReference>
<evidence type="ECO:0000256" key="5">
    <source>
        <dbReference type="ARBA" id="ARBA00022691"/>
    </source>
</evidence>
<evidence type="ECO:0000313" key="8">
    <source>
        <dbReference type="Proteomes" id="UP000036958"/>
    </source>
</evidence>
<protein>
    <recommendedName>
        <fullName evidence="6">Ribosomal protein L11 methyltransferase</fullName>
        <shortName evidence="6">L11 Mtase</shortName>
        <ecNumber evidence="6">2.1.1.-</ecNumber>
    </recommendedName>
</protein>
<accession>A0A0L8VAA7</accession>
<dbReference type="NCBIfam" id="NF001785">
    <property type="entry name" value="PRK00517.2-2"/>
    <property type="match status" value="1"/>
</dbReference>
<gene>
    <name evidence="6" type="primary">prmA</name>
    <name evidence="7" type="ORF">NC99_19890</name>
</gene>
<keyword evidence="3 6" id="KW-0489">Methyltransferase</keyword>
<dbReference type="InterPro" id="IPR004498">
    <property type="entry name" value="Ribosomal_PrmA_MeTrfase"/>
</dbReference>
<dbReference type="STRING" id="1409788.NC99_19890"/>
<dbReference type="Gene3D" id="3.40.50.150">
    <property type="entry name" value="Vaccinia Virus protein VP39"/>
    <property type="match status" value="1"/>
</dbReference>
<evidence type="ECO:0000256" key="1">
    <source>
        <dbReference type="ARBA" id="ARBA00009741"/>
    </source>
</evidence>
<feature type="binding site" evidence="6">
    <location>
        <position position="166"/>
    </location>
    <ligand>
        <name>S-adenosyl-L-methionine</name>
        <dbReference type="ChEBI" id="CHEBI:59789"/>
    </ligand>
</feature>
<organism evidence="7 8">
    <name type="scientific">Sunxiuqinia dokdonensis</name>
    <dbReference type="NCBI Taxonomy" id="1409788"/>
    <lineage>
        <taxon>Bacteria</taxon>
        <taxon>Pseudomonadati</taxon>
        <taxon>Bacteroidota</taxon>
        <taxon>Bacteroidia</taxon>
        <taxon>Marinilabiliales</taxon>
        <taxon>Prolixibacteraceae</taxon>
        <taxon>Sunxiuqinia</taxon>
    </lineage>
</organism>
<evidence type="ECO:0000256" key="3">
    <source>
        <dbReference type="ARBA" id="ARBA00022603"/>
    </source>
</evidence>
<dbReference type="EMBL" id="LGIA01000148">
    <property type="protein sequence ID" value="KOH45127.1"/>
    <property type="molecule type" value="Genomic_DNA"/>
</dbReference>
<name>A0A0L8VAA7_9BACT</name>
<comment type="catalytic activity">
    <reaction evidence="6">
        <text>L-lysyl-[protein] + 3 S-adenosyl-L-methionine = N(6),N(6),N(6)-trimethyl-L-lysyl-[protein] + 3 S-adenosyl-L-homocysteine + 3 H(+)</text>
        <dbReference type="Rhea" id="RHEA:54192"/>
        <dbReference type="Rhea" id="RHEA-COMP:9752"/>
        <dbReference type="Rhea" id="RHEA-COMP:13826"/>
        <dbReference type="ChEBI" id="CHEBI:15378"/>
        <dbReference type="ChEBI" id="CHEBI:29969"/>
        <dbReference type="ChEBI" id="CHEBI:57856"/>
        <dbReference type="ChEBI" id="CHEBI:59789"/>
        <dbReference type="ChEBI" id="CHEBI:61961"/>
    </reaction>
</comment>
<dbReference type="SUPFAM" id="SSF53335">
    <property type="entry name" value="S-adenosyl-L-methionine-dependent methyltransferases"/>
    <property type="match status" value="1"/>
</dbReference>
<dbReference type="HAMAP" id="MF_00735">
    <property type="entry name" value="Methyltr_PrmA"/>
    <property type="match status" value="1"/>
</dbReference>
<comment type="caution">
    <text evidence="7">The sequence shown here is derived from an EMBL/GenBank/DDBJ whole genome shotgun (WGS) entry which is preliminary data.</text>
</comment>
<dbReference type="Proteomes" id="UP000036958">
    <property type="component" value="Unassembled WGS sequence"/>
</dbReference>
<evidence type="ECO:0000256" key="2">
    <source>
        <dbReference type="ARBA" id="ARBA00022490"/>
    </source>
</evidence>
<evidence type="ECO:0000256" key="6">
    <source>
        <dbReference type="HAMAP-Rule" id="MF_00735"/>
    </source>
</evidence>
<feature type="binding site" evidence="6">
    <location>
        <position position="230"/>
    </location>
    <ligand>
        <name>S-adenosyl-L-methionine</name>
        <dbReference type="ChEBI" id="CHEBI:59789"/>
    </ligand>
</feature>
<sequence length="293" mass="33499">MGHLVFAGWLFLFLKEKMKYTKATFRLLPDNETNREILIAYLSQLDFESFDETEDTVDAFFPVDKVATRDISACLADVPFQVDFSKEEMPDINWNEEWEKNYFQPLLINNQVLIRAPFHQEYPKAQYEIVIEPNMAFGTGNHETTSLMMEHLSELNLEGQTVLDMGCGTGILGIYASMLGAKSVTAIDIDNWSYEATVENSRLNRISNLTASIGDVKLLQLQRFDVILANIQKNIILQDIERYTSVLDEGGLLIVSGFYENDLEDILGRASELLLTKIEIKERNKWIACAFQK</sequence>
<dbReference type="PATRIC" id="fig|1409788.3.peg.2057"/>
<dbReference type="InterPro" id="IPR050078">
    <property type="entry name" value="Ribosomal_L11_MeTrfase_PrmA"/>
</dbReference>
<dbReference type="EC" id="2.1.1.-" evidence="6"/>
<dbReference type="GO" id="GO:0032259">
    <property type="term" value="P:methylation"/>
    <property type="evidence" value="ECO:0007669"/>
    <property type="project" value="UniProtKB-KW"/>
</dbReference>
<comment type="similarity">
    <text evidence="1 6">Belongs to the methyltransferase superfamily. PrmA family.</text>
</comment>
<keyword evidence="5 6" id="KW-0949">S-adenosyl-L-methionine</keyword>
<dbReference type="Pfam" id="PF06325">
    <property type="entry name" value="PrmA"/>
    <property type="match status" value="1"/>
</dbReference>
<reference evidence="8" key="1">
    <citation type="submission" date="2015-07" db="EMBL/GenBank/DDBJ databases">
        <title>Genome sequencing of Sunxiuqinia dokdonensis strain SK.</title>
        <authorList>
            <person name="Ahn S."/>
            <person name="Kim B.-C."/>
        </authorList>
    </citation>
    <scope>NUCLEOTIDE SEQUENCE [LARGE SCALE GENOMIC DNA]</scope>
    <source>
        <strain evidence="8">SK</strain>
    </source>
</reference>
<keyword evidence="2 6" id="KW-0963">Cytoplasm</keyword>
<comment type="subcellular location">
    <subcellularLocation>
        <location evidence="6">Cytoplasm</location>
    </subcellularLocation>
</comment>
<dbReference type="PANTHER" id="PTHR43648">
    <property type="entry name" value="ELECTRON TRANSFER FLAVOPROTEIN BETA SUBUNIT LYSINE METHYLTRANSFERASE"/>
    <property type="match status" value="1"/>
</dbReference>
<feature type="binding site" evidence="6">
    <location>
        <position position="145"/>
    </location>
    <ligand>
        <name>S-adenosyl-L-methionine</name>
        <dbReference type="ChEBI" id="CHEBI:59789"/>
    </ligand>
</feature>
<dbReference type="GO" id="GO:0005737">
    <property type="term" value="C:cytoplasm"/>
    <property type="evidence" value="ECO:0007669"/>
    <property type="project" value="UniProtKB-SubCell"/>
</dbReference>
<evidence type="ECO:0000313" key="7">
    <source>
        <dbReference type="EMBL" id="KOH45127.1"/>
    </source>
</evidence>
<feature type="binding site" evidence="6">
    <location>
        <position position="188"/>
    </location>
    <ligand>
        <name>S-adenosyl-L-methionine</name>
        <dbReference type="ChEBI" id="CHEBI:59789"/>
    </ligand>
</feature>